<protein>
    <submittedName>
        <fullName evidence="1">Uncharacterized protein</fullName>
    </submittedName>
</protein>
<proteinExistence type="predicted"/>
<evidence type="ECO:0000313" key="1">
    <source>
        <dbReference type="EMBL" id="KUJ55306.1"/>
    </source>
</evidence>
<dbReference type="Proteomes" id="UP000054388">
    <property type="component" value="Unassembled WGS sequence"/>
</dbReference>
<reference evidence="1 2" key="1">
    <citation type="submission" date="2015-10" db="EMBL/GenBank/DDBJ databases">
        <title>Genome sequence of Chryseobacterium greenlandense.</title>
        <authorList>
            <person name="Newman J."/>
            <person name="Fischer K."/>
            <person name="Miller J."/>
        </authorList>
    </citation>
    <scope>NUCLEOTIDE SEQUENCE [LARGE SCALE GENOMIC DNA]</scope>
    <source>
        <strain evidence="1 2">UMB34</strain>
    </source>
</reference>
<gene>
    <name evidence="1" type="ORF">AR686_13625</name>
</gene>
<dbReference type="Gene3D" id="1.10.30.50">
    <property type="match status" value="1"/>
</dbReference>
<accession>A0A124F2P0</accession>
<organism evidence="1 2">
    <name type="scientific">Chryseobacterium aquaticum subsp. greenlandense</name>
    <dbReference type="NCBI Taxonomy" id="345663"/>
    <lineage>
        <taxon>Bacteria</taxon>
        <taxon>Pseudomonadati</taxon>
        <taxon>Bacteroidota</taxon>
        <taxon>Flavobacteriia</taxon>
        <taxon>Flavobacteriales</taxon>
        <taxon>Weeksellaceae</taxon>
        <taxon>Chryseobacterium group</taxon>
        <taxon>Chryseobacterium</taxon>
    </lineage>
</organism>
<dbReference type="AlphaFoldDB" id="A0A124F2P0"/>
<dbReference type="CDD" id="cd00085">
    <property type="entry name" value="HNHc"/>
    <property type="match status" value="1"/>
</dbReference>
<comment type="caution">
    <text evidence="1">The sequence shown here is derived from an EMBL/GenBank/DDBJ whole genome shotgun (WGS) entry which is preliminary data.</text>
</comment>
<sequence length="369" mass="42658">MSKTSFDTPTRAGIWSAHGTKCFYCNTDIDFKDLNIDHIIPQSISDHKLKELILEYGLNESFTINSFENLVPTHRICNQRKTDSVFNKSSVLYYLDLNTKKVEFVKAEINKLKRKKYFNQLHSKIASALEQDYINIDELTKIINEKRNIDWVEKEIKLPIAIHFDDASLDTFYFDKNFDYLYDKKIIFGGIYESISLKNDFDEDINISTLREWMEATKQGFYPLTTSDIKLSENVDFLGNLLNTIENAKLPKVSFLNEPWISIDNLDYLSPKILFDPEGILTTNIQNGESMGDLYRKKLINLIETDLFDISIEFDGFETSISEQFRADLNDDGIEDILVKTWYRAISGSLGFGTTLILTKKSIKSLIEP</sequence>
<name>A0A124F2P0_9FLAO</name>
<dbReference type="EMBL" id="LMAI01000008">
    <property type="protein sequence ID" value="KUJ55306.1"/>
    <property type="molecule type" value="Genomic_DNA"/>
</dbReference>
<evidence type="ECO:0000313" key="2">
    <source>
        <dbReference type="Proteomes" id="UP000054388"/>
    </source>
</evidence>
<dbReference type="RefSeq" id="WP_059137298.1">
    <property type="nucleotide sequence ID" value="NZ_LMAI01000008.1"/>
</dbReference>
<dbReference type="InterPro" id="IPR003615">
    <property type="entry name" value="HNH_nuc"/>
</dbReference>